<dbReference type="InterPro" id="IPR000801">
    <property type="entry name" value="Esterase-like"/>
</dbReference>
<dbReference type="AlphaFoldDB" id="A0A9X9X9T1"/>
<keyword evidence="4" id="KW-1185">Reference proteome</keyword>
<dbReference type="EMBL" id="JAAEDL010000006">
    <property type="protein sequence ID" value="MBR0680467.1"/>
    <property type="molecule type" value="Genomic_DNA"/>
</dbReference>
<dbReference type="Pfam" id="PF00756">
    <property type="entry name" value="Esterase"/>
    <property type="match status" value="1"/>
</dbReference>
<evidence type="ECO:0000313" key="3">
    <source>
        <dbReference type="EMBL" id="MBR0680467.1"/>
    </source>
</evidence>
<keyword evidence="2 3" id="KW-0378">Hydrolase</keyword>
<proteinExistence type="inferred from homology"/>
<comment type="similarity">
    <text evidence="1">Belongs to the esterase D family.</text>
</comment>
<dbReference type="Gene3D" id="3.40.50.1820">
    <property type="entry name" value="alpha/beta hydrolase"/>
    <property type="match status" value="1"/>
</dbReference>
<accession>A0A9X9X9T1</accession>
<evidence type="ECO:0000313" key="4">
    <source>
        <dbReference type="Proteomes" id="UP001138709"/>
    </source>
</evidence>
<dbReference type="Proteomes" id="UP001138709">
    <property type="component" value="Unassembled WGS sequence"/>
</dbReference>
<dbReference type="PANTHER" id="PTHR40841">
    <property type="entry name" value="SIDEROPHORE TRIACETYLFUSARININE C ESTERASE"/>
    <property type="match status" value="1"/>
</dbReference>
<protein>
    <submittedName>
        <fullName evidence="3">Alpha/beta hydrolase</fullName>
    </submittedName>
</protein>
<dbReference type="PANTHER" id="PTHR40841:SF2">
    <property type="entry name" value="SIDEROPHORE-DEGRADING ESTERASE (EUROFUNG)"/>
    <property type="match status" value="1"/>
</dbReference>
<dbReference type="InterPro" id="IPR029058">
    <property type="entry name" value="AB_hydrolase_fold"/>
</dbReference>
<reference evidence="3" key="1">
    <citation type="submission" date="2020-01" db="EMBL/GenBank/DDBJ databases">
        <authorList>
            <person name="Rat A."/>
        </authorList>
    </citation>
    <scope>NUCLEOTIDE SEQUENCE</scope>
    <source>
        <strain evidence="3">LMG 31228</strain>
    </source>
</reference>
<organism evidence="3 4">
    <name type="scientific">Neoroseomonas eburnea</name>
    <dbReference type="NCBI Taxonomy" id="1346889"/>
    <lineage>
        <taxon>Bacteria</taxon>
        <taxon>Pseudomonadati</taxon>
        <taxon>Pseudomonadota</taxon>
        <taxon>Alphaproteobacteria</taxon>
        <taxon>Acetobacterales</taxon>
        <taxon>Acetobacteraceae</taxon>
        <taxon>Neoroseomonas</taxon>
    </lineage>
</organism>
<name>A0A9X9X9T1_9PROT</name>
<reference evidence="3" key="2">
    <citation type="journal article" date="2021" name="Syst. Appl. Microbiol.">
        <title>Roseomonas hellenica sp. nov., isolated from roots of wild-growing Alkanna tinctoria.</title>
        <authorList>
            <person name="Rat A."/>
            <person name="Naranjo H.D."/>
            <person name="Lebbe L."/>
            <person name="Cnockaert M."/>
            <person name="Krigas N."/>
            <person name="Grigoriadou K."/>
            <person name="Maloupa E."/>
            <person name="Willems A."/>
        </authorList>
    </citation>
    <scope>NUCLEOTIDE SEQUENCE</scope>
    <source>
        <strain evidence="3">LMG 31228</strain>
    </source>
</reference>
<dbReference type="InterPro" id="IPR052558">
    <property type="entry name" value="Siderophore_Hydrolase_D"/>
</dbReference>
<dbReference type="GO" id="GO:0016788">
    <property type="term" value="F:hydrolase activity, acting on ester bonds"/>
    <property type="evidence" value="ECO:0007669"/>
    <property type="project" value="TreeGrafter"/>
</dbReference>
<dbReference type="SUPFAM" id="SSF53474">
    <property type="entry name" value="alpha/beta-Hydrolases"/>
    <property type="match status" value="1"/>
</dbReference>
<gene>
    <name evidence="3" type="ORF">GXW74_08210</name>
</gene>
<sequence length="281" mass="29489">MLRPAAGAMPVVVPGAHCFDVPRDNGGVYRVMIAVPEGPPPAAGFPVLYHLDGNAVFASMVEALRIQGARGLATGVGPGIIVGIGYAVDGPFDRLRRTLDYTPPADPATLGERPDGGEWSPTGGAEAFLEVLEARVKPMVAGLAPVDPARQALFGHSLGGLFALHTLLARPCAFARIVAVSPSLWWNGGSLLRELDVRHASLPATRARVMLAVGGEEEPPETPGEDPHAARRRAHRLITNARAFADRLPAEVFRILPGENHGSAVHAALGPALRFALPAVP</sequence>
<dbReference type="RefSeq" id="WP_211845992.1">
    <property type="nucleotide sequence ID" value="NZ_JAAEDL010000006.1"/>
</dbReference>
<comment type="caution">
    <text evidence="3">The sequence shown here is derived from an EMBL/GenBank/DDBJ whole genome shotgun (WGS) entry which is preliminary data.</text>
</comment>
<evidence type="ECO:0000256" key="1">
    <source>
        <dbReference type="ARBA" id="ARBA00005622"/>
    </source>
</evidence>
<evidence type="ECO:0000256" key="2">
    <source>
        <dbReference type="ARBA" id="ARBA00022801"/>
    </source>
</evidence>